<reference evidence="2 3" key="1">
    <citation type="submission" date="2024-04" db="EMBL/GenBank/DDBJ databases">
        <title>Novel genus in family Flammeovirgaceae.</title>
        <authorList>
            <person name="Nguyen T.H."/>
            <person name="Vuong T.Q."/>
            <person name="Le H."/>
            <person name="Kim S.-G."/>
        </authorList>
    </citation>
    <scope>NUCLEOTIDE SEQUENCE [LARGE SCALE GENOMIC DNA]</scope>
    <source>
        <strain evidence="2 3">JCM 23209</strain>
    </source>
</reference>
<dbReference type="EMBL" id="JBDKWZ010000020">
    <property type="protein sequence ID" value="MEN7551227.1"/>
    <property type="molecule type" value="Genomic_DNA"/>
</dbReference>
<dbReference type="AlphaFoldDB" id="A0AAW9SCU6"/>
<dbReference type="Proteomes" id="UP001403385">
    <property type="component" value="Unassembled WGS sequence"/>
</dbReference>
<evidence type="ECO:0000313" key="3">
    <source>
        <dbReference type="Proteomes" id="UP001403385"/>
    </source>
</evidence>
<feature type="transmembrane region" description="Helical" evidence="1">
    <location>
        <begin position="126"/>
        <end position="142"/>
    </location>
</feature>
<protein>
    <submittedName>
        <fullName evidence="2">Uncharacterized protein</fullName>
    </submittedName>
</protein>
<keyword evidence="1" id="KW-1133">Transmembrane helix</keyword>
<keyword evidence="3" id="KW-1185">Reference proteome</keyword>
<gene>
    <name evidence="2" type="ORF">AAG747_25135</name>
</gene>
<dbReference type="RefSeq" id="WP_346824007.1">
    <property type="nucleotide sequence ID" value="NZ_JBDKWZ010000020.1"/>
</dbReference>
<name>A0AAW9SCU6_9BACT</name>
<evidence type="ECO:0000256" key="1">
    <source>
        <dbReference type="SAM" id="Phobius"/>
    </source>
</evidence>
<sequence length="163" mass="18784">MQYKQITTSLILLLLCISSAYSQKYLVLDKYGKKRIKLSVGDEIYFKQKNNKVLFHDYLLALKDTTVILGEANLEYPIKDFESFYFPNKGMRFLGLGSNTIGFGFLFAASVYPLVSEPAYSQSESAILGGSFVALGQLLRFFRWKKFKLRKNSRIRILDTTFR</sequence>
<proteinExistence type="predicted"/>
<comment type="caution">
    <text evidence="2">The sequence shown here is derived from an EMBL/GenBank/DDBJ whole genome shotgun (WGS) entry which is preliminary data.</text>
</comment>
<evidence type="ECO:0000313" key="2">
    <source>
        <dbReference type="EMBL" id="MEN7551227.1"/>
    </source>
</evidence>
<organism evidence="2 3">
    <name type="scientific">Rapidithrix thailandica</name>
    <dbReference type="NCBI Taxonomy" id="413964"/>
    <lineage>
        <taxon>Bacteria</taxon>
        <taxon>Pseudomonadati</taxon>
        <taxon>Bacteroidota</taxon>
        <taxon>Cytophagia</taxon>
        <taxon>Cytophagales</taxon>
        <taxon>Flammeovirgaceae</taxon>
        <taxon>Rapidithrix</taxon>
    </lineage>
</organism>
<accession>A0AAW9SCU6</accession>
<keyword evidence="1" id="KW-0472">Membrane</keyword>
<feature type="transmembrane region" description="Helical" evidence="1">
    <location>
        <begin position="93"/>
        <end position="114"/>
    </location>
</feature>
<keyword evidence="1" id="KW-0812">Transmembrane</keyword>